<evidence type="ECO:0000256" key="4">
    <source>
        <dbReference type="ARBA" id="ARBA00022670"/>
    </source>
</evidence>
<dbReference type="OrthoDB" id="9766909at2"/>
<evidence type="ECO:0000256" key="1">
    <source>
        <dbReference type="ARBA" id="ARBA00007090"/>
    </source>
</evidence>
<keyword evidence="6" id="KW-0808">Transferase</keyword>
<proteinExistence type="inferred from homology"/>
<dbReference type="InterPro" id="IPR023346">
    <property type="entry name" value="Lysozyme-like_dom_sf"/>
</dbReference>
<dbReference type="Proteomes" id="UP000547973">
    <property type="component" value="Unassembled WGS sequence"/>
</dbReference>
<keyword evidence="15" id="KW-1133">Transmembrane helix</keyword>
<dbReference type="Gene3D" id="3.40.710.10">
    <property type="entry name" value="DD-peptidase/beta-lactamase superfamily"/>
    <property type="match status" value="1"/>
</dbReference>
<dbReference type="PANTHER" id="PTHR32282">
    <property type="entry name" value="BINDING PROTEIN TRANSPEPTIDASE, PUTATIVE-RELATED"/>
    <property type="match status" value="1"/>
</dbReference>
<dbReference type="GO" id="GO:0006508">
    <property type="term" value="P:proteolysis"/>
    <property type="evidence" value="ECO:0007669"/>
    <property type="project" value="UniProtKB-KW"/>
</dbReference>
<keyword evidence="8" id="KW-0133">Cell shape</keyword>
<evidence type="ECO:0000259" key="17">
    <source>
        <dbReference type="Pfam" id="PF00912"/>
    </source>
</evidence>
<name>A0A7Z0CIQ8_9MICO</name>
<dbReference type="GO" id="GO:0071555">
    <property type="term" value="P:cell wall organization"/>
    <property type="evidence" value="ECO:0007669"/>
    <property type="project" value="UniProtKB-KW"/>
</dbReference>
<comment type="catalytic activity">
    <reaction evidence="13">
        <text>[GlcNAc-(1-&gt;4)-Mur2Ac(oyl-L-Ala-gamma-D-Glu-L-Lys-D-Ala-D-Ala)](n)-di-trans,octa-cis-undecaprenyl diphosphate + beta-D-GlcNAc-(1-&gt;4)-Mur2Ac(oyl-L-Ala-gamma-D-Glu-L-Lys-D-Ala-D-Ala)-di-trans,octa-cis-undecaprenyl diphosphate = [GlcNAc-(1-&gt;4)-Mur2Ac(oyl-L-Ala-gamma-D-Glu-L-Lys-D-Ala-D-Ala)](n+1)-di-trans,octa-cis-undecaprenyl diphosphate + di-trans,octa-cis-undecaprenyl diphosphate + H(+)</text>
        <dbReference type="Rhea" id="RHEA:23708"/>
        <dbReference type="Rhea" id="RHEA-COMP:9602"/>
        <dbReference type="Rhea" id="RHEA-COMP:9603"/>
        <dbReference type="ChEBI" id="CHEBI:15378"/>
        <dbReference type="ChEBI" id="CHEBI:58405"/>
        <dbReference type="ChEBI" id="CHEBI:60033"/>
        <dbReference type="ChEBI" id="CHEBI:78435"/>
        <dbReference type="EC" id="2.4.99.28"/>
    </reaction>
</comment>
<evidence type="ECO:0000259" key="16">
    <source>
        <dbReference type="Pfam" id="PF00905"/>
    </source>
</evidence>
<dbReference type="GO" id="GO:0008955">
    <property type="term" value="F:peptidoglycan glycosyltransferase activity"/>
    <property type="evidence" value="ECO:0007669"/>
    <property type="project" value="UniProtKB-EC"/>
</dbReference>
<dbReference type="FunFam" id="1.10.3810.10:FF:000001">
    <property type="entry name" value="Penicillin-binding protein 1A"/>
    <property type="match status" value="1"/>
</dbReference>
<dbReference type="GO" id="GO:0008360">
    <property type="term" value="P:regulation of cell shape"/>
    <property type="evidence" value="ECO:0007669"/>
    <property type="project" value="UniProtKB-KW"/>
</dbReference>
<comment type="catalytic activity">
    <reaction evidence="12">
        <text>Preferential cleavage: (Ac)2-L-Lys-D-Ala-|-D-Ala. Also transpeptidation of peptidyl-alanyl moieties that are N-acyl substituents of D-alanine.</text>
        <dbReference type="EC" id="3.4.16.4"/>
    </reaction>
</comment>
<keyword evidence="10" id="KW-0511">Multifunctional enzyme</keyword>
<organism evidence="18 19">
    <name type="scientific">Demequina lutea</name>
    <dbReference type="NCBI Taxonomy" id="431489"/>
    <lineage>
        <taxon>Bacteria</taxon>
        <taxon>Bacillati</taxon>
        <taxon>Actinomycetota</taxon>
        <taxon>Actinomycetes</taxon>
        <taxon>Micrococcales</taxon>
        <taxon>Demequinaceae</taxon>
        <taxon>Demequina</taxon>
    </lineage>
</organism>
<evidence type="ECO:0000256" key="7">
    <source>
        <dbReference type="ARBA" id="ARBA00022801"/>
    </source>
</evidence>
<dbReference type="GO" id="GO:0009002">
    <property type="term" value="F:serine-type D-Ala-D-Ala carboxypeptidase activity"/>
    <property type="evidence" value="ECO:0007669"/>
    <property type="project" value="UniProtKB-EC"/>
</dbReference>
<sequence length="790" mass="83361">MSEDDRRPQRKSTRPVQGEGPQRRSTGASGAGPRRPTTGSTSTGRARPTTGSTSTTRTRPTTGSTSTTRTRPTTGSTSTSGGGRGGGKKGGKGGPPRDRHGKPIPRWKYLLRRIGIGALASGLAVFLLGFIGLFIRYETLPVPPPSAFALQQASTIFYADGTTVMGRLGQADRQVVDVSKLPPYVHLAFVAAEDRSFYTNPGVDFMGTARALIKTVVFGKKQGGSTITQQYVERYYVGKTTTDIKGKIDEALLALKIDKQQDKDVVLGNYMNTVYFGRGAYGIEAAARNYFGKPAADLTVSESAMLAGILPAPSRWDPALNLAQATFRWNYVLDGMVQGGTITQTERDAMVFPTTIEYANNNVFAGTQGYLLRTALDEVTATTGKTQEDIETQGLSIVTTIQPAAQQSIEAAVAQMPTGAAPNLRVAAVTMDPTTGAITGMYGGADYLTIQSNAVTQDIAQAGSTFKPFALVAALESGISLNSVYDGNTNRTVPGFDSPVHNFLGVNFGNINLIQATAYSVNTVYTQLNVDVGPDKTREVAIKAGIPENTAGLDANPSNVLGSASPHAIDLASAYSTYATGGLSTQPFMVASVTDSKGNLYYEHQTTPKRVFAEDVMADATYAMQQVVNLNGGSGHFAAQLGRPIAGKSGTSDANRSAWFVGFTPQQVGVVGMYQVGPNGEAEEITPFGGFRQITGGSIPSRIWTWMMGPIVKDQPVVDFPARANIGKANTSTPSSSPTPSPSPSPTPSSKPSSKPSPTPTPKPTAQPLPKPTLQPLPKPTPTPVQAVKP</sequence>
<evidence type="ECO:0000256" key="10">
    <source>
        <dbReference type="ARBA" id="ARBA00023268"/>
    </source>
</evidence>
<dbReference type="InterPro" id="IPR001460">
    <property type="entry name" value="PCN-bd_Tpept"/>
</dbReference>
<keyword evidence="15" id="KW-0472">Membrane</keyword>
<evidence type="ECO:0000256" key="15">
    <source>
        <dbReference type="SAM" id="Phobius"/>
    </source>
</evidence>
<gene>
    <name evidence="18" type="ORF">BKA03_000034</name>
</gene>
<keyword evidence="7" id="KW-0378">Hydrolase</keyword>
<evidence type="ECO:0000313" key="18">
    <source>
        <dbReference type="EMBL" id="NYI39915.1"/>
    </source>
</evidence>
<evidence type="ECO:0000256" key="11">
    <source>
        <dbReference type="ARBA" id="ARBA00023316"/>
    </source>
</evidence>
<comment type="similarity">
    <text evidence="2">In the N-terminal section; belongs to the glycosyltransferase 51 family.</text>
</comment>
<evidence type="ECO:0000256" key="2">
    <source>
        <dbReference type="ARBA" id="ARBA00007739"/>
    </source>
</evidence>
<keyword evidence="3 18" id="KW-0121">Carboxypeptidase</keyword>
<feature type="compositionally biased region" description="Low complexity" evidence="14">
    <location>
        <begin position="32"/>
        <end position="79"/>
    </location>
</feature>
<protein>
    <submittedName>
        <fullName evidence="18">Membrane peptidoglycan carboxypeptidase</fullName>
    </submittedName>
</protein>
<dbReference type="SUPFAM" id="SSF53955">
    <property type="entry name" value="Lysozyme-like"/>
    <property type="match status" value="1"/>
</dbReference>
<dbReference type="InterPro" id="IPR001264">
    <property type="entry name" value="Glyco_trans_51"/>
</dbReference>
<dbReference type="InterPro" id="IPR036950">
    <property type="entry name" value="PBP_transglycosylase"/>
</dbReference>
<dbReference type="GO" id="GO:0008658">
    <property type="term" value="F:penicillin binding"/>
    <property type="evidence" value="ECO:0007669"/>
    <property type="project" value="InterPro"/>
</dbReference>
<evidence type="ECO:0000256" key="6">
    <source>
        <dbReference type="ARBA" id="ARBA00022679"/>
    </source>
</evidence>
<evidence type="ECO:0000256" key="3">
    <source>
        <dbReference type="ARBA" id="ARBA00022645"/>
    </source>
</evidence>
<dbReference type="Gene3D" id="1.10.3810.10">
    <property type="entry name" value="Biosynthetic peptidoglycan transglycosylase-like"/>
    <property type="match status" value="1"/>
</dbReference>
<dbReference type="InterPro" id="IPR050396">
    <property type="entry name" value="Glycosyltr_51/Transpeptidase"/>
</dbReference>
<evidence type="ECO:0000256" key="14">
    <source>
        <dbReference type="SAM" id="MobiDB-lite"/>
    </source>
</evidence>
<dbReference type="PANTHER" id="PTHR32282:SF34">
    <property type="entry name" value="PENICILLIN-BINDING PROTEIN 1A"/>
    <property type="match status" value="1"/>
</dbReference>
<keyword evidence="19" id="KW-1185">Reference proteome</keyword>
<dbReference type="RefSeq" id="WP_152649599.1">
    <property type="nucleotide sequence ID" value="NZ_BBRC01000012.1"/>
</dbReference>
<evidence type="ECO:0000256" key="8">
    <source>
        <dbReference type="ARBA" id="ARBA00022960"/>
    </source>
</evidence>
<dbReference type="AlphaFoldDB" id="A0A7Z0CIQ8"/>
<dbReference type="SUPFAM" id="SSF56601">
    <property type="entry name" value="beta-lactamase/transpeptidase-like"/>
    <property type="match status" value="1"/>
</dbReference>
<evidence type="ECO:0000256" key="12">
    <source>
        <dbReference type="ARBA" id="ARBA00034000"/>
    </source>
</evidence>
<keyword evidence="5" id="KW-0328">Glycosyltransferase</keyword>
<feature type="domain" description="Penicillin-binding protein transpeptidase" evidence="16">
    <location>
        <begin position="427"/>
        <end position="671"/>
    </location>
</feature>
<keyword evidence="9" id="KW-0573">Peptidoglycan synthesis</keyword>
<comment type="similarity">
    <text evidence="1">In the C-terminal section; belongs to the transpeptidase family.</text>
</comment>
<evidence type="ECO:0000256" key="13">
    <source>
        <dbReference type="ARBA" id="ARBA00049902"/>
    </source>
</evidence>
<keyword evidence="11" id="KW-0961">Cell wall biogenesis/degradation</keyword>
<feature type="domain" description="Glycosyl transferase family 51" evidence="17">
    <location>
        <begin position="164"/>
        <end position="336"/>
    </location>
</feature>
<feature type="transmembrane region" description="Helical" evidence="15">
    <location>
        <begin position="114"/>
        <end position="135"/>
    </location>
</feature>
<feature type="region of interest" description="Disordered" evidence="14">
    <location>
        <begin position="726"/>
        <end position="790"/>
    </location>
</feature>
<dbReference type="Pfam" id="PF00905">
    <property type="entry name" value="Transpeptidase"/>
    <property type="match status" value="1"/>
</dbReference>
<feature type="region of interest" description="Disordered" evidence="14">
    <location>
        <begin position="1"/>
        <end position="103"/>
    </location>
</feature>
<evidence type="ECO:0000256" key="9">
    <source>
        <dbReference type="ARBA" id="ARBA00022984"/>
    </source>
</evidence>
<evidence type="ECO:0000256" key="5">
    <source>
        <dbReference type="ARBA" id="ARBA00022676"/>
    </source>
</evidence>
<comment type="caution">
    <text evidence="18">The sequence shown here is derived from an EMBL/GenBank/DDBJ whole genome shotgun (WGS) entry which is preliminary data.</text>
</comment>
<accession>A0A7Z0CIQ8</accession>
<dbReference type="InterPro" id="IPR012338">
    <property type="entry name" value="Beta-lactam/transpept-like"/>
</dbReference>
<evidence type="ECO:0000313" key="19">
    <source>
        <dbReference type="Proteomes" id="UP000547973"/>
    </source>
</evidence>
<dbReference type="GO" id="GO:0009252">
    <property type="term" value="P:peptidoglycan biosynthetic process"/>
    <property type="evidence" value="ECO:0007669"/>
    <property type="project" value="UniProtKB-KW"/>
</dbReference>
<dbReference type="EMBL" id="JACBZO010000001">
    <property type="protein sequence ID" value="NYI39915.1"/>
    <property type="molecule type" value="Genomic_DNA"/>
</dbReference>
<feature type="compositionally biased region" description="Pro residues" evidence="14">
    <location>
        <begin position="737"/>
        <end position="783"/>
    </location>
</feature>
<reference evidence="18 19" key="1">
    <citation type="submission" date="2020-07" db="EMBL/GenBank/DDBJ databases">
        <title>Sequencing the genomes of 1000 actinobacteria strains.</title>
        <authorList>
            <person name="Klenk H.-P."/>
        </authorList>
    </citation>
    <scope>NUCLEOTIDE SEQUENCE [LARGE SCALE GENOMIC DNA]</scope>
    <source>
        <strain evidence="18 19">DSM 19970</strain>
    </source>
</reference>
<dbReference type="Pfam" id="PF00912">
    <property type="entry name" value="Transgly"/>
    <property type="match status" value="1"/>
</dbReference>
<dbReference type="GO" id="GO:0030288">
    <property type="term" value="C:outer membrane-bounded periplasmic space"/>
    <property type="evidence" value="ECO:0007669"/>
    <property type="project" value="TreeGrafter"/>
</dbReference>
<keyword evidence="4" id="KW-0645">Protease</keyword>
<keyword evidence="15" id="KW-0812">Transmembrane</keyword>